<keyword evidence="8" id="KW-0520">NAD</keyword>
<feature type="domain" description="Rubredoxin binding" evidence="10">
    <location>
        <begin position="308"/>
        <end position="378"/>
    </location>
</feature>
<accession>A0A1H8AAU1</accession>
<organism evidence="11 12">
    <name type="scientific">Nitrosomonas marina</name>
    <dbReference type="NCBI Taxonomy" id="917"/>
    <lineage>
        <taxon>Bacteria</taxon>
        <taxon>Pseudomonadati</taxon>
        <taxon>Pseudomonadota</taxon>
        <taxon>Betaproteobacteria</taxon>
        <taxon>Nitrosomonadales</taxon>
        <taxon>Nitrosomonadaceae</taxon>
        <taxon>Nitrosomonas</taxon>
    </lineage>
</organism>
<comment type="similarity">
    <text evidence="3">Belongs to the FAD-dependent oxidoreductase family.</text>
</comment>
<comment type="cofactor">
    <cofactor evidence="1">
        <name>FAD</name>
        <dbReference type="ChEBI" id="CHEBI:57692"/>
    </cofactor>
</comment>
<dbReference type="RefSeq" id="WP_090626806.1">
    <property type="nucleotide sequence ID" value="NZ_FOCP01000001.1"/>
</dbReference>
<dbReference type="PANTHER" id="PTHR43429:SF3">
    <property type="entry name" value="NITRITE REDUCTASE [NAD(P)H]"/>
    <property type="match status" value="1"/>
</dbReference>
<dbReference type="GO" id="GO:0005737">
    <property type="term" value="C:cytoplasm"/>
    <property type="evidence" value="ECO:0007669"/>
    <property type="project" value="UniProtKB-SubCell"/>
</dbReference>
<gene>
    <name evidence="11" type="ORF">SAMN05216325_10111</name>
</gene>
<sequence>MSQPIVIVGSGLAGYAVARELRRLTTDKAVVMITADHGGFYSKPMLSNALSTGKTPESIINGDAEKMAAQLDITIHSHTRVEAVDTSNQSIELSNGERLSYSALVMAIGADQVRLPLQGSGVSKILTINDVDDYKYFRDVLADKKRVAIIGAGLIGCEFANDLSATGYQVDVIDISPQPLGRLLPPEAGAYLQKKLEAVGVNFHFNMTVESVDQSDTMMQLKLTNGEKVDTDIVLSSVGLTPRINLAKKAGLLVNRGIVVNQLLQTSDENIFALGDCAEVEGKVLPFVMPITHAARALAATLAGKPTPVVYPAMPVLVKTPACPTVVAPPESGHAGEWRVESNGEGVKAVFQNNSGNLLGFALLGQATAMKNELATKLPPILN</sequence>
<dbReference type="PANTHER" id="PTHR43429">
    <property type="entry name" value="PYRIDINE NUCLEOTIDE-DISULFIDE OXIDOREDUCTASE DOMAIN-CONTAINING"/>
    <property type="match status" value="1"/>
</dbReference>
<proteinExistence type="inferred from homology"/>
<dbReference type="Gene3D" id="3.50.50.60">
    <property type="entry name" value="FAD/NAD(P)-binding domain"/>
    <property type="match status" value="2"/>
</dbReference>
<dbReference type="PRINTS" id="PR00368">
    <property type="entry name" value="FADPNR"/>
</dbReference>
<dbReference type="InterPro" id="IPR050260">
    <property type="entry name" value="FAD-bd_OxRdtase"/>
</dbReference>
<dbReference type="InterPro" id="IPR036188">
    <property type="entry name" value="FAD/NAD-bd_sf"/>
</dbReference>
<keyword evidence="5" id="KW-0285">Flavoprotein</keyword>
<keyword evidence="6" id="KW-0274">FAD</keyword>
<dbReference type="GO" id="GO:0016491">
    <property type="term" value="F:oxidoreductase activity"/>
    <property type="evidence" value="ECO:0007669"/>
    <property type="project" value="UniProtKB-KW"/>
</dbReference>
<name>A0A1H8AAU1_9PROT</name>
<evidence type="ECO:0000256" key="6">
    <source>
        <dbReference type="ARBA" id="ARBA00022827"/>
    </source>
</evidence>
<evidence type="ECO:0000256" key="4">
    <source>
        <dbReference type="ARBA" id="ARBA00022490"/>
    </source>
</evidence>
<feature type="domain" description="FAD/NAD(P)-binding" evidence="9">
    <location>
        <begin position="5"/>
        <end position="286"/>
    </location>
</feature>
<protein>
    <submittedName>
        <fullName evidence="11">Rubredoxin-NAD+ reductase</fullName>
    </submittedName>
</protein>
<dbReference type="Proteomes" id="UP000199459">
    <property type="component" value="Unassembled WGS sequence"/>
</dbReference>
<keyword evidence="4" id="KW-0963">Cytoplasm</keyword>
<dbReference type="PRINTS" id="PR00411">
    <property type="entry name" value="PNDRDTASEI"/>
</dbReference>
<dbReference type="Pfam" id="PF07992">
    <property type="entry name" value="Pyr_redox_2"/>
    <property type="match status" value="1"/>
</dbReference>
<evidence type="ECO:0000313" key="12">
    <source>
        <dbReference type="Proteomes" id="UP000199459"/>
    </source>
</evidence>
<dbReference type="AlphaFoldDB" id="A0A1H8AAU1"/>
<evidence type="ECO:0000256" key="7">
    <source>
        <dbReference type="ARBA" id="ARBA00023002"/>
    </source>
</evidence>
<evidence type="ECO:0000313" key="11">
    <source>
        <dbReference type="EMBL" id="SEM66918.1"/>
    </source>
</evidence>
<evidence type="ECO:0000256" key="3">
    <source>
        <dbReference type="ARBA" id="ARBA00006442"/>
    </source>
</evidence>
<evidence type="ECO:0000259" key="10">
    <source>
        <dbReference type="Pfam" id="PF18113"/>
    </source>
</evidence>
<keyword evidence="7" id="KW-0560">Oxidoreductase</keyword>
<dbReference type="InterPro" id="IPR023753">
    <property type="entry name" value="FAD/NAD-binding_dom"/>
</dbReference>
<evidence type="ECO:0000256" key="5">
    <source>
        <dbReference type="ARBA" id="ARBA00022630"/>
    </source>
</evidence>
<reference evidence="11 12" key="1">
    <citation type="submission" date="2016-10" db="EMBL/GenBank/DDBJ databases">
        <authorList>
            <person name="de Groot N.N."/>
        </authorList>
    </citation>
    <scope>NUCLEOTIDE SEQUENCE [LARGE SCALE GENOMIC DNA]</scope>
    <source>
        <strain evidence="11 12">Nm22</strain>
    </source>
</reference>
<dbReference type="EMBL" id="FOCP01000001">
    <property type="protein sequence ID" value="SEM66918.1"/>
    <property type="molecule type" value="Genomic_DNA"/>
</dbReference>
<dbReference type="OrthoDB" id="9769238at2"/>
<comment type="subcellular location">
    <subcellularLocation>
        <location evidence="2">Cytoplasm</location>
    </subcellularLocation>
</comment>
<dbReference type="STRING" id="917.SAMN05216326_1286"/>
<evidence type="ECO:0000256" key="2">
    <source>
        <dbReference type="ARBA" id="ARBA00004496"/>
    </source>
</evidence>
<dbReference type="SUPFAM" id="SSF51905">
    <property type="entry name" value="FAD/NAD(P)-binding domain"/>
    <property type="match status" value="1"/>
</dbReference>
<evidence type="ECO:0000256" key="1">
    <source>
        <dbReference type="ARBA" id="ARBA00001974"/>
    </source>
</evidence>
<dbReference type="Pfam" id="PF18113">
    <property type="entry name" value="Rbx_binding"/>
    <property type="match status" value="1"/>
</dbReference>
<dbReference type="Gene3D" id="3.30.390.120">
    <property type="match status" value="1"/>
</dbReference>
<evidence type="ECO:0000259" key="9">
    <source>
        <dbReference type="Pfam" id="PF07992"/>
    </source>
</evidence>
<evidence type="ECO:0000256" key="8">
    <source>
        <dbReference type="ARBA" id="ARBA00023027"/>
    </source>
</evidence>
<dbReference type="InterPro" id="IPR041364">
    <property type="entry name" value="Rbx-bd"/>
</dbReference>